<reference evidence="1 2" key="1">
    <citation type="submission" date="2018-09" db="EMBL/GenBank/DDBJ databases">
        <title>Complete genome sequence of Euzebya sp. DY32-46 isolated from seawater of Pacific Ocean.</title>
        <authorList>
            <person name="Xu L."/>
            <person name="Wu Y.-H."/>
            <person name="Xu X.-W."/>
        </authorList>
    </citation>
    <scope>NUCLEOTIDE SEQUENCE [LARGE SCALE GENOMIC DNA]</scope>
    <source>
        <strain evidence="1 2">DY32-46</strain>
    </source>
</reference>
<dbReference type="OrthoDB" id="5243434at2"/>
<dbReference type="AlphaFoldDB" id="A0A346Y4R0"/>
<dbReference type="Proteomes" id="UP000264006">
    <property type="component" value="Chromosome"/>
</dbReference>
<dbReference type="KEGG" id="euz:DVS28_a4796"/>
<sequence>MIASAALVLNAGSANEQTITALGLVERLVERGVTVRVFAHDEAAVLSAGTHPVARAVEGLIRKGVLGGPLQWIVETDASVALGVDGRQATGVIEGDHAELWGVVRDADLVLSVGVGS</sequence>
<dbReference type="RefSeq" id="WP_114593632.1">
    <property type="nucleotide sequence ID" value="NZ_CAXIBR010000017.1"/>
</dbReference>
<accession>A0A346Y4R0</accession>
<keyword evidence="2" id="KW-1185">Reference proteome</keyword>
<protein>
    <recommendedName>
        <fullName evidence="3">DsrE/DsrF-like family protein</fullName>
    </recommendedName>
</protein>
<proteinExistence type="predicted"/>
<name>A0A346Y4R0_9ACTN</name>
<evidence type="ECO:0000313" key="1">
    <source>
        <dbReference type="EMBL" id="AXV09457.1"/>
    </source>
</evidence>
<organism evidence="1 2">
    <name type="scientific">Euzebya pacifica</name>
    <dbReference type="NCBI Taxonomy" id="1608957"/>
    <lineage>
        <taxon>Bacteria</taxon>
        <taxon>Bacillati</taxon>
        <taxon>Actinomycetota</taxon>
        <taxon>Nitriliruptoria</taxon>
        <taxon>Euzebyales</taxon>
    </lineage>
</organism>
<evidence type="ECO:0008006" key="3">
    <source>
        <dbReference type="Google" id="ProtNLM"/>
    </source>
</evidence>
<evidence type="ECO:0000313" key="2">
    <source>
        <dbReference type="Proteomes" id="UP000264006"/>
    </source>
</evidence>
<gene>
    <name evidence="1" type="ORF">DVS28_a4796</name>
</gene>
<dbReference type="EMBL" id="CP031165">
    <property type="protein sequence ID" value="AXV09457.1"/>
    <property type="molecule type" value="Genomic_DNA"/>
</dbReference>